<dbReference type="SUPFAM" id="SSF51735">
    <property type="entry name" value="NAD(P)-binding Rossmann-fold domains"/>
    <property type="match status" value="1"/>
</dbReference>
<keyword evidence="4" id="KW-1185">Reference proteome</keyword>
<dbReference type="GO" id="GO:0004665">
    <property type="term" value="F:prephenate dehydrogenase (NADP+) activity"/>
    <property type="evidence" value="ECO:0007669"/>
    <property type="project" value="InterPro"/>
</dbReference>
<dbReference type="InterPro" id="IPR003099">
    <property type="entry name" value="Prephen_DH"/>
</dbReference>
<dbReference type="KEGG" id="saci:Sinac_5424"/>
<evidence type="ECO:0000256" key="1">
    <source>
        <dbReference type="ARBA" id="ARBA00023002"/>
    </source>
</evidence>
<dbReference type="Pfam" id="PF20463">
    <property type="entry name" value="PDH_C"/>
    <property type="match status" value="1"/>
</dbReference>
<dbReference type="AlphaFoldDB" id="L0DJY8"/>
<dbReference type="GO" id="GO:0006571">
    <property type="term" value="P:tyrosine biosynthetic process"/>
    <property type="evidence" value="ECO:0007669"/>
    <property type="project" value="InterPro"/>
</dbReference>
<proteinExistence type="predicted"/>
<dbReference type="OrthoDB" id="9802008at2"/>
<reference evidence="3 4" key="1">
    <citation type="submission" date="2012-02" db="EMBL/GenBank/DDBJ databases">
        <title>Complete sequence of chromosome of Singulisphaera acidiphila DSM 18658.</title>
        <authorList>
            <consortium name="US DOE Joint Genome Institute (JGI-PGF)"/>
            <person name="Lucas S."/>
            <person name="Copeland A."/>
            <person name="Lapidus A."/>
            <person name="Glavina del Rio T."/>
            <person name="Dalin E."/>
            <person name="Tice H."/>
            <person name="Bruce D."/>
            <person name="Goodwin L."/>
            <person name="Pitluck S."/>
            <person name="Peters L."/>
            <person name="Ovchinnikova G."/>
            <person name="Chertkov O."/>
            <person name="Kyrpides N."/>
            <person name="Mavromatis K."/>
            <person name="Ivanova N."/>
            <person name="Brettin T."/>
            <person name="Detter J.C."/>
            <person name="Han C."/>
            <person name="Larimer F."/>
            <person name="Land M."/>
            <person name="Hauser L."/>
            <person name="Markowitz V."/>
            <person name="Cheng J.-F."/>
            <person name="Hugenholtz P."/>
            <person name="Woyke T."/>
            <person name="Wu D."/>
            <person name="Tindall B."/>
            <person name="Pomrenke H."/>
            <person name="Brambilla E."/>
            <person name="Klenk H.-P."/>
            <person name="Eisen J.A."/>
        </authorList>
    </citation>
    <scope>NUCLEOTIDE SEQUENCE [LARGE SCALE GENOMIC DNA]</scope>
    <source>
        <strain evidence="4">ATCC BAA-1392 / DSM 18658 / VKM B-2454 / MOB10</strain>
    </source>
</reference>
<dbReference type="eggNOG" id="COG0287">
    <property type="taxonomic scope" value="Bacteria"/>
</dbReference>
<dbReference type="InterPro" id="IPR046826">
    <property type="entry name" value="PDH_N"/>
</dbReference>
<dbReference type="SUPFAM" id="SSF48179">
    <property type="entry name" value="6-phosphogluconate dehydrogenase C-terminal domain-like"/>
    <property type="match status" value="1"/>
</dbReference>
<dbReference type="PANTHER" id="PTHR21363:SF0">
    <property type="entry name" value="PREPHENATE DEHYDROGENASE [NADP(+)]"/>
    <property type="match status" value="1"/>
</dbReference>
<dbReference type="GO" id="GO:0008977">
    <property type="term" value="F:prephenate dehydrogenase (NAD+) activity"/>
    <property type="evidence" value="ECO:0007669"/>
    <property type="project" value="InterPro"/>
</dbReference>
<evidence type="ECO:0000259" key="2">
    <source>
        <dbReference type="PROSITE" id="PS51176"/>
    </source>
</evidence>
<protein>
    <submittedName>
        <fullName evidence="3">Prephenate dehydrogenase</fullName>
    </submittedName>
</protein>
<accession>L0DJY8</accession>
<dbReference type="RefSeq" id="WP_015248675.1">
    <property type="nucleotide sequence ID" value="NC_019892.1"/>
</dbReference>
<keyword evidence="1" id="KW-0560">Oxidoreductase</keyword>
<dbReference type="Gene3D" id="3.40.50.720">
    <property type="entry name" value="NAD(P)-binding Rossmann-like Domain"/>
    <property type="match status" value="1"/>
</dbReference>
<dbReference type="InterPro" id="IPR050812">
    <property type="entry name" value="Preph/Arog_dehydrog"/>
</dbReference>
<gene>
    <name evidence="3" type="ordered locus">Sinac_5424</name>
</gene>
<evidence type="ECO:0000313" key="4">
    <source>
        <dbReference type="Proteomes" id="UP000010798"/>
    </source>
</evidence>
<dbReference type="PROSITE" id="PS51176">
    <property type="entry name" value="PDH_ADH"/>
    <property type="match status" value="1"/>
</dbReference>
<feature type="domain" description="Prephenate/arogenate dehydrogenase" evidence="2">
    <location>
        <begin position="15"/>
        <end position="297"/>
    </location>
</feature>
<dbReference type="EMBL" id="CP003364">
    <property type="protein sequence ID" value="AGA29572.1"/>
    <property type="molecule type" value="Genomic_DNA"/>
</dbReference>
<dbReference type="FunFam" id="3.40.50.720:FF:000208">
    <property type="entry name" value="Prephenate dehydrogenase"/>
    <property type="match status" value="1"/>
</dbReference>
<dbReference type="InterPro" id="IPR008927">
    <property type="entry name" value="6-PGluconate_DH-like_C_sf"/>
</dbReference>
<dbReference type="InterPro" id="IPR046825">
    <property type="entry name" value="PDH_C"/>
</dbReference>
<organism evidence="3 4">
    <name type="scientific">Singulisphaera acidiphila (strain ATCC BAA-1392 / DSM 18658 / VKM B-2454 / MOB10)</name>
    <dbReference type="NCBI Taxonomy" id="886293"/>
    <lineage>
        <taxon>Bacteria</taxon>
        <taxon>Pseudomonadati</taxon>
        <taxon>Planctomycetota</taxon>
        <taxon>Planctomycetia</taxon>
        <taxon>Isosphaerales</taxon>
        <taxon>Isosphaeraceae</taxon>
        <taxon>Singulisphaera</taxon>
    </lineage>
</organism>
<dbReference type="PANTHER" id="PTHR21363">
    <property type="entry name" value="PREPHENATE DEHYDROGENASE"/>
    <property type="match status" value="1"/>
</dbReference>
<dbReference type="InterPro" id="IPR036291">
    <property type="entry name" value="NAD(P)-bd_dom_sf"/>
</dbReference>
<dbReference type="Pfam" id="PF02153">
    <property type="entry name" value="PDH_N"/>
    <property type="match status" value="1"/>
</dbReference>
<evidence type="ECO:0000313" key="3">
    <source>
        <dbReference type="EMBL" id="AGA29572.1"/>
    </source>
</evidence>
<dbReference type="Gene3D" id="1.10.3660.10">
    <property type="entry name" value="6-phosphogluconate dehydrogenase C-terminal like domain"/>
    <property type="match status" value="1"/>
</dbReference>
<dbReference type="STRING" id="886293.Sinac_5424"/>
<sequence>MVNLGKGSGVLERLGTVAIIGVGLIGGSIGQAIRSRGLADRVVGIGRDAARLAEAVELGAIDAGTTELGQGVNGADVVVVCTPVTRIADDVRSVAELGPQGVLVTDAGSTKQRIVEAVELDPRARACFVGGHPIAGSERKGVAAAAPDLFEAKACILTPTEKTPTDRLQRARTFWSSLGCRLIELSPREHDLALALTSHLPHAVAAALAGSIPRETLTMAAGAYRDGTRVAGSDASLWAGIFRENRAPILESLKTFRSSLAGLESALEADDEQGIIAWWDHAKNRRAHFDSLNGSGTTNG</sequence>
<name>L0DJY8_SINAD</name>
<dbReference type="HOGENOM" id="CLU_055968_0_0_0"/>
<dbReference type="Proteomes" id="UP000010798">
    <property type="component" value="Chromosome"/>
</dbReference>
<dbReference type="GO" id="GO:0070403">
    <property type="term" value="F:NAD+ binding"/>
    <property type="evidence" value="ECO:0007669"/>
    <property type="project" value="InterPro"/>
</dbReference>